<dbReference type="AlphaFoldDB" id="A0A0B2P2Y6"/>
<keyword evidence="1" id="KW-0378">Hydrolase</keyword>
<dbReference type="GO" id="GO:0016787">
    <property type="term" value="F:hydrolase activity"/>
    <property type="evidence" value="ECO:0007669"/>
    <property type="project" value="UniProtKB-KW"/>
</dbReference>
<feature type="non-terminal residue" evidence="1">
    <location>
        <position position="81"/>
    </location>
</feature>
<evidence type="ECO:0000313" key="1">
    <source>
        <dbReference type="EMBL" id="KHN01879.1"/>
    </source>
</evidence>
<dbReference type="PANTHER" id="PTHR33116">
    <property type="entry name" value="REVERSE TRANSCRIPTASE ZINC-BINDING DOMAIN-CONTAINING PROTEIN-RELATED-RELATED"/>
    <property type="match status" value="1"/>
</dbReference>
<dbReference type="Proteomes" id="UP000053555">
    <property type="component" value="Unassembled WGS sequence"/>
</dbReference>
<protein>
    <submittedName>
        <fullName evidence="1">Putative ribonuclease H protein</fullName>
        <ecNumber evidence="1">3.1.27.-</ecNumber>
    </submittedName>
</protein>
<dbReference type="EMBL" id="KN670757">
    <property type="protein sequence ID" value="KHN01879.1"/>
    <property type="molecule type" value="Genomic_DNA"/>
</dbReference>
<dbReference type="PANTHER" id="PTHR33116:SF78">
    <property type="entry name" value="OS12G0587133 PROTEIN"/>
    <property type="match status" value="1"/>
</dbReference>
<organism evidence="1">
    <name type="scientific">Glycine soja</name>
    <name type="common">Wild soybean</name>
    <dbReference type="NCBI Taxonomy" id="3848"/>
    <lineage>
        <taxon>Eukaryota</taxon>
        <taxon>Viridiplantae</taxon>
        <taxon>Streptophyta</taxon>
        <taxon>Embryophyta</taxon>
        <taxon>Tracheophyta</taxon>
        <taxon>Spermatophyta</taxon>
        <taxon>Magnoliopsida</taxon>
        <taxon>eudicotyledons</taxon>
        <taxon>Gunneridae</taxon>
        <taxon>Pentapetalae</taxon>
        <taxon>rosids</taxon>
        <taxon>fabids</taxon>
        <taxon>Fabales</taxon>
        <taxon>Fabaceae</taxon>
        <taxon>Papilionoideae</taxon>
        <taxon>50 kb inversion clade</taxon>
        <taxon>NPAAA clade</taxon>
        <taxon>indigoferoid/millettioid clade</taxon>
        <taxon>Phaseoleae</taxon>
        <taxon>Glycine</taxon>
        <taxon>Glycine subgen. Soja</taxon>
    </lineage>
</organism>
<gene>
    <name evidence="1" type="ORF">glysoja_038974</name>
</gene>
<feature type="non-terminal residue" evidence="1">
    <location>
        <position position="1"/>
    </location>
</feature>
<name>A0A0B2P2Y6_GLYSO</name>
<accession>A0A0B2P2Y6</accession>
<dbReference type="EC" id="3.1.27.-" evidence="1"/>
<reference evidence="1" key="1">
    <citation type="submission" date="2014-07" db="EMBL/GenBank/DDBJ databases">
        <title>Identification of a novel salt tolerance gene in wild soybean by whole-genome sequencing.</title>
        <authorList>
            <person name="Lam H.-M."/>
            <person name="Qi X."/>
            <person name="Li M.-W."/>
            <person name="Liu X."/>
            <person name="Xie M."/>
            <person name="Ni M."/>
            <person name="Xu X."/>
        </authorList>
    </citation>
    <scope>NUCLEOTIDE SEQUENCE [LARGE SCALE GENOMIC DNA]</scope>
    <source>
        <tissue evidence="1">Root</tissue>
    </source>
</reference>
<sequence>LSFFRVPKSVEDKLVHLQRRFLWGGGPDQNKIAWVSWKSVCLPKEKGGLGLKDIKSFNTALLGKWEWNLMHHKGELWAKVL</sequence>
<proteinExistence type="predicted"/>